<dbReference type="KEGG" id="schv:BRCON_1162"/>
<dbReference type="InterPro" id="IPR043129">
    <property type="entry name" value="ATPase_NBD"/>
</dbReference>
<dbReference type="CDD" id="cd24049">
    <property type="entry name" value="ASKHA_NBD_PilM"/>
    <property type="match status" value="1"/>
</dbReference>
<name>A0A2Z4Y4M5_SUMC1</name>
<dbReference type="PANTHER" id="PTHR32432:SF3">
    <property type="entry name" value="ETHANOLAMINE UTILIZATION PROTEIN EUTJ"/>
    <property type="match status" value="1"/>
</dbReference>
<organism evidence="3 4">
    <name type="scientific">Sumerlaea chitinivorans</name>
    <dbReference type="NCBI Taxonomy" id="2250252"/>
    <lineage>
        <taxon>Bacteria</taxon>
        <taxon>Candidatus Sumerlaeota</taxon>
        <taxon>Candidatus Sumerlaeia</taxon>
        <taxon>Candidatus Sumerlaeales</taxon>
        <taxon>Candidatus Sumerlaeaceae</taxon>
        <taxon>Candidatus Sumerlaea</taxon>
    </lineage>
</organism>
<feature type="region of interest" description="Disordered" evidence="1">
    <location>
        <begin position="192"/>
        <end position="213"/>
    </location>
</feature>
<dbReference type="SMART" id="SM00842">
    <property type="entry name" value="FtsA"/>
    <property type="match status" value="1"/>
</dbReference>
<evidence type="ECO:0000259" key="2">
    <source>
        <dbReference type="SMART" id="SM00842"/>
    </source>
</evidence>
<accession>A0A2Z4Y4M5</accession>
<sequence>MHNIRKCLGVDIGTTSVKIAEIVAEKTGARVTRLLSTELPVGRGQTDAERNAAVARVIRDLLKENKVATKHAVFCLSGQHVFIRRIRIPRTTEERMHRIIAYEARQQIPFALENAVVEYQVFDFDDPAEVEVLLVAVKKDLVAEMMKLIGKLGLKPVMISVSSLALFNAHVFEATPFEDLLVELGLAKKAKPASKTSAEESQPANEEGGGAKKGFSFKFPKLSFGKKAAGKPSAEEAPPEYADEEEEETVFEEVRAFVNVGAQTFDLAIARLGKRRILGFTRSVPWGGLELTRTIQEKLGIESSEEAEQVKRSRALIVVPGREEEVEAQGADPDASEFATSWADRLILDLRKSFDYYISQPDGVAVDSIWLSGGQAVQPNLATYIEEKLGIPVEIKSQVENEALRLPSIEDPHGYTNYWIALGLGLTGLGYGRINVDFLPRELKTLREFKKKNIEVFLMIGAIVGMLLVSSQIGQREIANMQQWLEQNRPKIETAASTKKRLDDARQEREKVNAKITAIGEGISDRAFWLEFLGVVQAAKPADVLITSISMKPDGEVTIVCEAESARSLLDFDEALKKQKEWIKDSAIESSQTVFSNAVGKQVTRVRIKLQVHWKTTRLAPSRATLAPGLLYPTPAPTATQGPGGPRPGAGPGAPPEMLGL</sequence>
<evidence type="ECO:0000313" key="3">
    <source>
        <dbReference type="EMBL" id="AXA35939.1"/>
    </source>
</evidence>
<gene>
    <name evidence="3" type="ORF">BRCON_1162</name>
</gene>
<dbReference type="Gene3D" id="3.30.420.40">
    <property type="match status" value="2"/>
</dbReference>
<dbReference type="InterPro" id="IPR005883">
    <property type="entry name" value="PilM"/>
</dbReference>
<dbReference type="InterPro" id="IPR003494">
    <property type="entry name" value="SHS2_FtsA"/>
</dbReference>
<dbReference type="Gene3D" id="3.30.1490.300">
    <property type="match status" value="1"/>
</dbReference>
<dbReference type="AlphaFoldDB" id="A0A2Z4Y4M5"/>
<evidence type="ECO:0000256" key="1">
    <source>
        <dbReference type="SAM" id="MobiDB-lite"/>
    </source>
</evidence>
<dbReference type="Pfam" id="PF11104">
    <property type="entry name" value="PilM_2"/>
    <property type="match status" value="2"/>
</dbReference>
<dbReference type="GO" id="GO:0051301">
    <property type="term" value="P:cell division"/>
    <property type="evidence" value="ECO:0007669"/>
    <property type="project" value="InterPro"/>
</dbReference>
<feature type="domain" description="SHS2" evidence="2">
    <location>
        <begin position="7"/>
        <end position="170"/>
    </location>
</feature>
<protein>
    <submittedName>
        <fullName evidence="3">Type IV pilus biogenesis protein PilM</fullName>
    </submittedName>
</protein>
<dbReference type="EMBL" id="CP030759">
    <property type="protein sequence ID" value="AXA35939.1"/>
    <property type="molecule type" value="Genomic_DNA"/>
</dbReference>
<feature type="compositionally biased region" description="Gly residues" evidence="1">
    <location>
        <begin position="642"/>
        <end position="652"/>
    </location>
</feature>
<dbReference type="SUPFAM" id="SSF53067">
    <property type="entry name" value="Actin-like ATPase domain"/>
    <property type="match status" value="2"/>
</dbReference>
<evidence type="ECO:0000313" key="4">
    <source>
        <dbReference type="Proteomes" id="UP000262583"/>
    </source>
</evidence>
<dbReference type="PANTHER" id="PTHR32432">
    <property type="entry name" value="CELL DIVISION PROTEIN FTSA-RELATED"/>
    <property type="match status" value="1"/>
</dbReference>
<dbReference type="InterPro" id="IPR050696">
    <property type="entry name" value="FtsA/MreB"/>
</dbReference>
<dbReference type="Proteomes" id="UP000262583">
    <property type="component" value="Chromosome"/>
</dbReference>
<reference evidence="3 4" key="1">
    <citation type="submission" date="2018-05" db="EMBL/GenBank/DDBJ databases">
        <title>A metagenomic window into the 2 km-deep terrestrial subsurface aquifer revealed taxonomically and functionally diverse microbial community comprising novel uncultured bacterial lineages.</title>
        <authorList>
            <person name="Kadnikov V.V."/>
            <person name="Mardanov A.V."/>
            <person name="Beletsky A.V."/>
            <person name="Banks D."/>
            <person name="Pimenov N.V."/>
            <person name="Frank Y.A."/>
            <person name="Karnachuk O.V."/>
            <person name="Ravin N.V."/>
        </authorList>
    </citation>
    <scope>NUCLEOTIDE SEQUENCE [LARGE SCALE GENOMIC DNA]</scope>
    <source>
        <strain evidence="3">BY</strain>
    </source>
</reference>
<feature type="region of interest" description="Disordered" evidence="1">
    <location>
        <begin position="632"/>
        <end position="661"/>
    </location>
</feature>
<proteinExistence type="predicted"/>